<keyword evidence="2" id="KW-0472">Membrane</keyword>
<feature type="transmembrane region" description="Helical" evidence="2">
    <location>
        <begin position="43"/>
        <end position="67"/>
    </location>
</feature>
<feature type="transmembrane region" description="Helical" evidence="2">
    <location>
        <begin position="177"/>
        <end position="194"/>
    </location>
</feature>
<feature type="transmembrane region" description="Helical" evidence="2">
    <location>
        <begin position="123"/>
        <end position="143"/>
    </location>
</feature>
<keyword evidence="2" id="KW-0812">Transmembrane</keyword>
<organism evidence="3 4">
    <name type="scientific">Paractinoplanes durhamensis</name>
    <dbReference type="NCBI Taxonomy" id="113563"/>
    <lineage>
        <taxon>Bacteria</taxon>
        <taxon>Bacillati</taxon>
        <taxon>Actinomycetota</taxon>
        <taxon>Actinomycetes</taxon>
        <taxon>Micromonosporales</taxon>
        <taxon>Micromonosporaceae</taxon>
        <taxon>Paractinoplanes</taxon>
    </lineage>
</organism>
<evidence type="ECO:0000256" key="2">
    <source>
        <dbReference type="SAM" id="Phobius"/>
    </source>
</evidence>
<sequence length="238" mass="25189">MNPSEETPGYGLAHPSGPEPEPEAAPRWWELNITTRRPWRRTAAVAVLSAAVVLALGAPLGLLWAWLAPAVPVVQTGQGIVINDSSPEEYIAADGWYTLLGLGFGLLVAVVAWLVLRRDRGPFLLAGVIAGALGAGYLVGPWVGEMVGKSAYQQWSETAARGATYLAPPEVHSTGPMLVPAFAAAIVLTLLAGWSNDPDLEHPGARPGYGPNNVAAENEWPPPQEQLVEESEPGRPIS</sequence>
<evidence type="ECO:0000313" key="4">
    <source>
        <dbReference type="Proteomes" id="UP000637628"/>
    </source>
</evidence>
<proteinExistence type="predicted"/>
<feature type="region of interest" description="Disordered" evidence="1">
    <location>
        <begin position="201"/>
        <end position="238"/>
    </location>
</feature>
<keyword evidence="4" id="KW-1185">Reference proteome</keyword>
<evidence type="ECO:0000256" key="1">
    <source>
        <dbReference type="SAM" id="MobiDB-lite"/>
    </source>
</evidence>
<gene>
    <name evidence="3" type="ORF">Adu01nite_89740</name>
</gene>
<feature type="transmembrane region" description="Helical" evidence="2">
    <location>
        <begin position="96"/>
        <end position="116"/>
    </location>
</feature>
<dbReference type="RefSeq" id="WP_203735460.1">
    <property type="nucleotide sequence ID" value="NZ_BAAATX010000039.1"/>
</dbReference>
<evidence type="ECO:0008006" key="5">
    <source>
        <dbReference type="Google" id="ProtNLM"/>
    </source>
</evidence>
<protein>
    <recommendedName>
        <fullName evidence="5">DUF2567 domain-containing protein</fullName>
    </recommendedName>
</protein>
<name>A0ABQ3ZCS9_9ACTN</name>
<accession>A0ABQ3ZCS9</accession>
<dbReference type="Proteomes" id="UP000637628">
    <property type="component" value="Unassembled WGS sequence"/>
</dbReference>
<evidence type="ECO:0000313" key="3">
    <source>
        <dbReference type="EMBL" id="GIE07624.1"/>
    </source>
</evidence>
<dbReference type="EMBL" id="BOML01000085">
    <property type="protein sequence ID" value="GIE07624.1"/>
    <property type="molecule type" value="Genomic_DNA"/>
</dbReference>
<comment type="caution">
    <text evidence="3">The sequence shown here is derived from an EMBL/GenBank/DDBJ whole genome shotgun (WGS) entry which is preliminary data.</text>
</comment>
<feature type="region of interest" description="Disordered" evidence="1">
    <location>
        <begin position="1"/>
        <end position="23"/>
    </location>
</feature>
<reference evidence="3 4" key="1">
    <citation type="submission" date="2021-01" db="EMBL/GenBank/DDBJ databases">
        <title>Whole genome shotgun sequence of Actinoplanes durhamensis NBRC 14914.</title>
        <authorList>
            <person name="Komaki H."/>
            <person name="Tamura T."/>
        </authorList>
    </citation>
    <scope>NUCLEOTIDE SEQUENCE [LARGE SCALE GENOMIC DNA]</scope>
    <source>
        <strain evidence="3 4">NBRC 14914</strain>
    </source>
</reference>
<keyword evidence="2" id="KW-1133">Transmembrane helix</keyword>